<sequence length="326" mass="37664">MQDVAGLGQLLIKVDEDVLNITAMNLAWYYIDAWCPDLHEDSSSDYNKFHRWVLINTFQQVVKAGGYAEYQIDETFMDVDSIGKLAQLYDNYVFSYVMGLFWIEEREKGALAKRNVERAEYMRRKRLGNACFDQAVTENLNTGIQHGVKVADGVSEDEEIDARKKHYRVKRKTQNIALLHGAFGKNKKPSSGQFQEQTRQLSDTPPEGKPRLPNAKTTPLNFFNPESFNLLAHGVRALYSIKPFLSLPPEDEVSIGDFVKTKKWRGMSREEITKKWGEKVFALYDLVPKEELAKMRMGVPKMDSVEDDERDDFVWDMERAMRKRAE</sequence>
<comment type="caution">
    <text evidence="2">The sequence shown here is derived from an EMBL/GenBank/DDBJ whole genome shotgun (WGS) entry which is preliminary data.</text>
</comment>
<reference evidence="2 3" key="1">
    <citation type="submission" date="2024-02" db="EMBL/GenBank/DDBJ databases">
        <title>A draft genome for the cacao thread blight pathogen Marasmius crinis-equi.</title>
        <authorList>
            <person name="Cohen S.P."/>
            <person name="Baruah I.K."/>
            <person name="Amoako-Attah I."/>
            <person name="Bukari Y."/>
            <person name="Meinhardt L.W."/>
            <person name="Bailey B.A."/>
        </authorList>
    </citation>
    <scope>NUCLEOTIDE SEQUENCE [LARGE SCALE GENOMIC DNA]</scope>
    <source>
        <strain evidence="2 3">GH-76</strain>
    </source>
</reference>
<keyword evidence="3" id="KW-1185">Reference proteome</keyword>
<evidence type="ECO:0000256" key="1">
    <source>
        <dbReference type="SAM" id="MobiDB-lite"/>
    </source>
</evidence>
<evidence type="ECO:0000313" key="3">
    <source>
        <dbReference type="Proteomes" id="UP001465976"/>
    </source>
</evidence>
<dbReference type="Proteomes" id="UP001465976">
    <property type="component" value="Unassembled WGS sequence"/>
</dbReference>
<gene>
    <name evidence="2" type="ORF">V5O48_017951</name>
</gene>
<feature type="region of interest" description="Disordered" evidence="1">
    <location>
        <begin position="183"/>
        <end position="218"/>
    </location>
</feature>
<accession>A0ABR3EMK3</accession>
<protein>
    <submittedName>
        <fullName evidence="2">Uncharacterized protein</fullName>
    </submittedName>
</protein>
<evidence type="ECO:0000313" key="2">
    <source>
        <dbReference type="EMBL" id="KAL0564104.1"/>
    </source>
</evidence>
<dbReference type="EMBL" id="JBAHYK010002982">
    <property type="protein sequence ID" value="KAL0564104.1"/>
    <property type="molecule type" value="Genomic_DNA"/>
</dbReference>
<name>A0ABR3EMK3_9AGAR</name>
<proteinExistence type="predicted"/>
<organism evidence="2 3">
    <name type="scientific">Marasmius crinis-equi</name>
    <dbReference type="NCBI Taxonomy" id="585013"/>
    <lineage>
        <taxon>Eukaryota</taxon>
        <taxon>Fungi</taxon>
        <taxon>Dikarya</taxon>
        <taxon>Basidiomycota</taxon>
        <taxon>Agaricomycotina</taxon>
        <taxon>Agaricomycetes</taxon>
        <taxon>Agaricomycetidae</taxon>
        <taxon>Agaricales</taxon>
        <taxon>Marasmiineae</taxon>
        <taxon>Marasmiaceae</taxon>
        <taxon>Marasmius</taxon>
    </lineage>
</organism>
<feature type="compositionally biased region" description="Polar residues" evidence="1">
    <location>
        <begin position="189"/>
        <end position="203"/>
    </location>
</feature>